<sequence length="479" mass="54206">MACVRQVSAMEQAFTKKDLALWVRDDNPGDPLALRHTASADEKLPEPPKPMVDPSKRVSRYRAGQVPQFAAGYEDDRGFVTAHNQVRSSATAKAAAAPSSGRKKVEATILSTAPRSSSSSAVVTSAAKATSRLAKESDEEIDNALSESSSDDDDEQDNRRQILRKKLLQQKKSEPAESAESAPAPTPTAPAKRPLVASVSSRAAPATALSSSSGTSGSEYETDSDDSDDEREQLMKPVFVPKCARATISRDDEIEAEEQRRHQQQLEKQKARKLESKKLVAEEILREQAEANRSKNETDSEMPDDTDGVDPDAEYRAWELREMRRIKRDNDKREKLRREQEETFRRRNLTDEERRLEDEQLQKTQPKEKTKLKFLQRYHHKGAFYQDEDSIKDKNDVRKRDASGATLEDKFNKEMLPKVMQVKNFGRSGRSKYTHLVDQDTSTKDSLWTRRDAIRDKYTSNLSGMRDLDSANAKKRKMN</sequence>
<feature type="compositionally biased region" description="Low complexity" evidence="1">
    <location>
        <begin position="111"/>
        <end position="132"/>
    </location>
</feature>
<feature type="compositionally biased region" description="Acidic residues" evidence="1">
    <location>
        <begin position="220"/>
        <end position="231"/>
    </location>
</feature>
<evidence type="ECO:0000313" key="4">
    <source>
        <dbReference type="Proteomes" id="UP001146120"/>
    </source>
</evidence>
<feature type="compositionally biased region" description="Basic and acidic residues" evidence="1">
    <location>
        <begin position="313"/>
        <end position="367"/>
    </location>
</feature>
<organism evidence="3 4">
    <name type="scientific">Lagenidium giganteum</name>
    <dbReference type="NCBI Taxonomy" id="4803"/>
    <lineage>
        <taxon>Eukaryota</taxon>
        <taxon>Sar</taxon>
        <taxon>Stramenopiles</taxon>
        <taxon>Oomycota</taxon>
        <taxon>Peronosporomycetes</taxon>
        <taxon>Pythiales</taxon>
        <taxon>Pythiaceae</taxon>
    </lineage>
</organism>
<feature type="domain" description="Micro-fibrillar-associated protein 1 C-terminal" evidence="2">
    <location>
        <begin position="225"/>
        <end position="441"/>
    </location>
</feature>
<evidence type="ECO:0000313" key="3">
    <source>
        <dbReference type="EMBL" id="DBA02953.1"/>
    </source>
</evidence>
<proteinExistence type="predicted"/>
<dbReference type="Proteomes" id="UP001146120">
    <property type="component" value="Unassembled WGS sequence"/>
</dbReference>
<feature type="compositionally biased region" description="Low complexity" evidence="1">
    <location>
        <begin position="200"/>
        <end position="219"/>
    </location>
</feature>
<reference evidence="3" key="2">
    <citation type="journal article" date="2023" name="Microbiol Resour">
        <title>Decontamination and Annotation of the Draft Genome Sequence of the Oomycete Lagenidium giganteum ARSEF 373.</title>
        <authorList>
            <person name="Morgan W.R."/>
            <person name="Tartar A."/>
        </authorList>
    </citation>
    <scope>NUCLEOTIDE SEQUENCE</scope>
    <source>
        <strain evidence="3">ARSEF 373</strain>
    </source>
</reference>
<dbReference type="Pfam" id="PF06991">
    <property type="entry name" value="MFAP1"/>
    <property type="match status" value="1"/>
</dbReference>
<reference evidence="3" key="1">
    <citation type="submission" date="2022-11" db="EMBL/GenBank/DDBJ databases">
        <authorList>
            <person name="Morgan W.R."/>
            <person name="Tartar A."/>
        </authorList>
    </citation>
    <scope>NUCLEOTIDE SEQUENCE</scope>
    <source>
        <strain evidence="3">ARSEF 373</strain>
    </source>
</reference>
<dbReference type="EMBL" id="DAKRPA010000025">
    <property type="protein sequence ID" value="DBA02953.1"/>
    <property type="molecule type" value="Genomic_DNA"/>
</dbReference>
<evidence type="ECO:0000256" key="1">
    <source>
        <dbReference type="SAM" id="MobiDB-lite"/>
    </source>
</evidence>
<feature type="region of interest" description="Disordered" evidence="1">
    <location>
        <begin position="85"/>
        <end position="367"/>
    </location>
</feature>
<feature type="compositionally biased region" description="Acidic residues" evidence="1">
    <location>
        <begin position="299"/>
        <end position="312"/>
    </location>
</feature>
<keyword evidence="4" id="KW-1185">Reference proteome</keyword>
<feature type="region of interest" description="Disordered" evidence="1">
    <location>
        <begin position="26"/>
        <end position="58"/>
    </location>
</feature>
<gene>
    <name evidence="3" type="ORF">N0F65_005980</name>
</gene>
<evidence type="ECO:0000259" key="2">
    <source>
        <dbReference type="Pfam" id="PF06991"/>
    </source>
</evidence>
<protein>
    <recommendedName>
        <fullName evidence="2">Micro-fibrillar-associated protein 1 C-terminal domain-containing protein</fullName>
    </recommendedName>
</protein>
<comment type="caution">
    <text evidence="3">The sequence shown here is derived from an EMBL/GenBank/DDBJ whole genome shotgun (WGS) entry which is preliminary data.</text>
</comment>
<name>A0AAV2Z6C6_9STRA</name>
<dbReference type="InterPro" id="IPR009730">
    <property type="entry name" value="MFAP1_C"/>
</dbReference>
<dbReference type="InterPro" id="IPR033194">
    <property type="entry name" value="MFAP1"/>
</dbReference>
<feature type="compositionally biased region" description="Basic and acidic residues" evidence="1">
    <location>
        <begin position="257"/>
        <end position="298"/>
    </location>
</feature>
<dbReference type="PANTHER" id="PTHR15327">
    <property type="entry name" value="MICROFIBRIL-ASSOCIATED PROTEIN"/>
    <property type="match status" value="1"/>
</dbReference>
<feature type="region of interest" description="Disordered" evidence="1">
    <location>
        <begin position="459"/>
        <end position="479"/>
    </location>
</feature>
<feature type="compositionally biased region" description="Low complexity" evidence="1">
    <location>
        <begin position="88"/>
        <end position="100"/>
    </location>
</feature>
<dbReference type="AlphaFoldDB" id="A0AAV2Z6C6"/>
<accession>A0AAV2Z6C6</accession>